<dbReference type="EMBL" id="JADCNL010000050">
    <property type="protein sequence ID" value="KAG0451579.1"/>
    <property type="molecule type" value="Genomic_DNA"/>
</dbReference>
<dbReference type="Gene3D" id="3.30.43.10">
    <property type="entry name" value="Uridine Diphospho-n-acetylenolpyruvylglucosamine Reductase, domain 2"/>
    <property type="match status" value="1"/>
</dbReference>
<evidence type="ECO:0000256" key="7">
    <source>
        <dbReference type="SAM" id="SignalP"/>
    </source>
</evidence>
<evidence type="ECO:0000313" key="9">
    <source>
        <dbReference type="EMBL" id="KAG0451579.1"/>
    </source>
</evidence>
<comment type="similarity">
    <text evidence="2">Belongs to the oxygen-dependent FAD-linked oxidoreductase family.</text>
</comment>
<sequence>MNSLTSLCYFSALFLSFLLFLSHAAINPAPFDPRANYHTIQQCLLRRSVPFRLLLSPSSTNFTAALVSPARNPRVLHEADKPFLILTAIQESHATAAVLCSRELGLRLVSRSGGHDYEGLSYASKLGPFFILDLQLLRSVAVDAESGTAWVEAGAVLGELYYAIAAKSRTLAFPAGFCPTVGVGGHFSGGGIGTIMRAHGLAVDHIVDIRVVDADGRILDRGSMGEDLFWALRGGGGASYGVVLAYKIRLVQVPPKVTVFSKTQTLADGATQALVKWQQIAYRTDRRLYISATVQVSNQPNSTIQATFNSLFLGERAELLPLLKQSIPELGLQATDCKEMTWVESQLVFSFYPLVNLSGGPLTLLLNRNTAGRVMSFKVKSDIVTTPIKQQNWEKIWRFLLKAQSQLSLLIEPFGGRMNEIPETATPFPHRNGSKFVIQHIAAWPEAGEKVADKHMDGIRKFYDFMAPFVSKNPRGAYLNFRDLDLGKNSGGDASYEKDSAWGRSYFKANFDRLVYVKTKVDPKNFFRNEQSIPTSF</sequence>
<reference evidence="9 10" key="1">
    <citation type="journal article" date="2020" name="Nat. Food">
        <title>A phased Vanilla planifolia genome enables genetic improvement of flavour and production.</title>
        <authorList>
            <person name="Hasing T."/>
            <person name="Tang H."/>
            <person name="Brym M."/>
            <person name="Khazi F."/>
            <person name="Huang T."/>
            <person name="Chambers A.H."/>
        </authorList>
    </citation>
    <scope>NUCLEOTIDE SEQUENCE [LARGE SCALE GENOMIC DNA]</scope>
    <source>
        <tissue evidence="9">Leaf</tissue>
    </source>
</reference>
<accession>A0A835PEI7</accession>
<dbReference type="AlphaFoldDB" id="A0A835PEI7"/>
<feature type="domain" description="FAD-binding PCMH-type" evidence="8">
    <location>
        <begin position="78"/>
        <end position="253"/>
    </location>
</feature>
<dbReference type="PANTHER" id="PTHR32448">
    <property type="entry name" value="OS08G0158400 PROTEIN"/>
    <property type="match status" value="1"/>
</dbReference>
<keyword evidence="3" id="KW-0285">Flavoprotein</keyword>
<evidence type="ECO:0000256" key="4">
    <source>
        <dbReference type="ARBA" id="ARBA00022729"/>
    </source>
</evidence>
<organism evidence="9 10">
    <name type="scientific">Vanilla planifolia</name>
    <name type="common">Vanilla</name>
    <dbReference type="NCBI Taxonomy" id="51239"/>
    <lineage>
        <taxon>Eukaryota</taxon>
        <taxon>Viridiplantae</taxon>
        <taxon>Streptophyta</taxon>
        <taxon>Embryophyta</taxon>
        <taxon>Tracheophyta</taxon>
        <taxon>Spermatophyta</taxon>
        <taxon>Magnoliopsida</taxon>
        <taxon>Liliopsida</taxon>
        <taxon>Asparagales</taxon>
        <taxon>Orchidaceae</taxon>
        <taxon>Vanilloideae</taxon>
        <taxon>Vanilleae</taxon>
        <taxon>Vanilla</taxon>
    </lineage>
</organism>
<evidence type="ECO:0000256" key="3">
    <source>
        <dbReference type="ARBA" id="ARBA00022630"/>
    </source>
</evidence>
<evidence type="ECO:0000313" key="10">
    <source>
        <dbReference type="Proteomes" id="UP000636800"/>
    </source>
</evidence>
<feature type="chain" id="PRO_5032823348" description="FAD-binding PCMH-type domain-containing protein" evidence="7">
    <location>
        <begin position="25"/>
        <end position="537"/>
    </location>
</feature>
<keyword evidence="6" id="KW-0325">Glycoprotein</keyword>
<protein>
    <recommendedName>
        <fullName evidence="8">FAD-binding PCMH-type domain-containing protein</fullName>
    </recommendedName>
</protein>
<dbReference type="Pfam" id="PF08031">
    <property type="entry name" value="BBE"/>
    <property type="match status" value="1"/>
</dbReference>
<dbReference type="SUPFAM" id="SSF56176">
    <property type="entry name" value="FAD-binding/transporter-associated domain-like"/>
    <property type="match status" value="1"/>
</dbReference>
<evidence type="ECO:0000256" key="6">
    <source>
        <dbReference type="ARBA" id="ARBA00023180"/>
    </source>
</evidence>
<keyword evidence="5" id="KW-0274">FAD</keyword>
<dbReference type="InterPro" id="IPR016166">
    <property type="entry name" value="FAD-bd_PCMH"/>
</dbReference>
<keyword evidence="10" id="KW-1185">Reference proteome</keyword>
<evidence type="ECO:0000259" key="8">
    <source>
        <dbReference type="PROSITE" id="PS51387"/>
    </source>
</evidence>
<dbReference type="Proteomes" id="UP000636800">
    <property type="component" value="Unassembled WGS sequence"/>
</dbReference>
<dbReference type="InterPro" id="IPR016169">
    <property type="entry name" value="FAD-bd_PCMH_sub2"/>
</dbReference>
<dbReference type="GO" id="GO:0016491">
    <property type="term" value="F:oxidoreductase activity"/>
    <property type="evidence" value="ECO:0007669"/>
    <property type="project" value="InterPro"/>
</dbReference>
<keyword evidence="4 7" id="KW-0732">Signal</keyword>
<gene>
    <name evidence="9" type="ORF">HPP92_026350</name>
</gene>
<feature type="signal peptide" evidence="7">
    <location>
        <begin position="1"/>
        <end position="24"/>
    </location>
</feature>
<dbReference type="InterPro" id="IPR006094">
    <property type="entry name" value="Oxid_FAD_bind_N"/>
</dbReference>
<evidence type="ECO:0000256" key="5">
    <source>
        <dbReference type="ARBA" id="ARBA00022827"/>
    </source>
</evidence>
<evidence type="ECO:0000256" key="1">
    <source>
        <dbReference type="ARBA" id="ARBA00001974"/>
    </source>
</evidence>
<dbReference type="OrthoDB" id="3465at2759"/>
<dbReference type="InterPro" id="IPR016167">
    <property type="entry name" value="FAD-bd_PCMH_sub1"/>
</dbReference>
<dbReference type="InterPro" id="IPR012951">
    <property type="entry name" value="BBE"/>
</dbReference>
<dbReference type="Gene3D" id="3.40.462.20">
    <property type="match status" value="1"/>
</dbReference>
<dbReference type="Pfam" id="PF01565">
    <property type="entry name" value="FAD_binding_4"/>
    <property type="match status" value="1"/>
</dbReference>
<dbReference type="GO" id="GO:0071949">
    <property type="term" value="F:FAD binding"/>
    <property type="evidence" value="ECO:0007669"/>
    <property type="project" value="InterPro"/>
</dbReference>
<dbReference type="Gene3D" id="3.30.465.10">
    <property type="match status" value="1"/>
</dbReference>
<comment type="caution">
    <text evidence="9">The sequence shown here is derived from an EMBL/GenBank/DDBJ whole genome shotgun (WGS) entry which is preliminary data.</text>
</comment>
<proteinExistence type="inferred from homology"/>
<dbReference type="InterPro" id="IPR036318">
    <property type="entry name" value="FAD-bd_PCMH-like_sf"/>
</dbReference>
<evidence type="ECO:0000256" key="2">
    <source>
        <dbReference type="ARBA" id="ARBA00005466"/>
    </source>
</evidence>
<name>A0A835PEI7_VANPL</name>
<dbReference type="PROSITE" id="PS51387">
    <property type="entry name" value="FAD_PCMH"/>
    <property type="match status" value="1"/>
</dbReference>
<comment type="cofactor">
    <cofactor evidence="1">
        <name>FAD</name>
        <dbReference type="ChEBI" id="CHEBI:57692"/>
    </cofactor>
</comment>